<keyword evidence="1" id="KW-0802">TPR repeat</keyword>
<dbReference type="Gene3D" id="1.25.40.10">
    <property type="entry name" value="Tetratricopeptide repeat domain"/>
    <property type="match status" value="1"/>
</dbReference>
<evidence type="ECO:0000256" key="1">
    <source>
        <dbReference type="PROSITE-ProRule" id="PRU00339"/>
    </source>
</evidence>
<dbReference type="PROSITE" id="PS50005">
    <property type="entry name" value="TPR"/>
    <property type="match status" value="1"/>
</dbReference>
<gene>
    <name evidence="3" type="ORF">ACFO5X_15810</name>
</gene>
<sequence length="215" mass="23134">MSFRHPRLKPIVAASAIIVTYSLPALAQVVGPDAMPPEELPNFSAGSESTGDVPQADLTDEAALLDALAHADPVAAKRYERQLQALWSKSGSPAADLLLKRGREALEVKDTKTAIEHLTALTDHAPQFAEGWHARASAYFAADLMGPAIADIEHTLALNPNNYGAIFGLGTILEAFGDKKRAYEAYLRAQSIHPHHEDISAAVERLRAEIQGKAL</sequence>
<feature type="repeat" description="TPR" evidence="1">
    <location>
        <begin position="163"/>
        <end position="196"/>
    </location>
</feature>
<keyword evidence="4" id="KW-1185">Reference proteome</keyword>
<evidence type="ECO:0000313" key="4">
    <source>
        <dbReference type="Proteomes" id="UP001595973"/>
    </source>
</evidence>
<accession>A0ABV9KJ86</accession>
<dbReference type="EMBL" id="JBHSGI010000024">
    <property type="protein sequence ID" value="MFC4670028.1"/>
    <property type="molecule type" value="Genomic_DNA"/>
</dbReference>
<evidence type="ECO:0000256" key="2">
    <source>
        <dbReference type="SAM" id="SignalP"/>
    </source>
</evidence>
<dbReference type="SMART" id="SM00028">
    <property type="entry name" value="TPR"/>
    <property type="match status" value="3"/>
</dbReference>
<feature type="chain" id="PRO_5045692109" description="Tetratricopeptide repeat protein" evidence="2">
    <location>
        <begin position="28"/>
        <end position="215"/>
    </location>
</feature>
<feature type="signal peptide" evidence="2">
    <location>
        <begin position="1"/>
        <end position="27"/>
    </location>
</feature>
<proteinExistence type="predicted"/>
<name>A0ABV9KJ86_9RHOB</name>
<dbReference type="RefSeq" id="WP_380718601.1">
    <property type="nucleotide sequence ID" value="NZ_JBHSGI010000024.1"/>
</dbReference>
<organism evidence="3 4">
    <name type="scientific">Seohaeicola nanhaiensis</name>
    <dbReference type="NCBI Taxonomy" id="1387282"/>
    <lineage>
        <taxon>Bacteria</taxon>
        <taxon>Pseudomonadati</taxon>
        <taxon>Pseudomonadota</taxon>
        <taxon>Alphaproteobacteria</taxon>
        <taxon>Rhodobacterales</taxon>
        <taxon>Roseobacteraceae</taxon>
        <taxon>Seohaeicola</taxon>
    </lineage>
</organism>
<comment type="caution">
    <text evidence="3">The sequence shown here is derived from an EMBL/GenBank/DDBJ whole genome shotgun (WGS) entry which is preliminary data.</text>
</comment>
<dbReference type="InterPro" id="IPR019734">
    <property type="entry name" value="TPR_rpt"/>
</dbReference>
<dbReference type="Proteomes" id="UP001595973">
    <property type="component" value="Unassembled WGS sequence"/>
</dbReference>
<dbReference type="SUPFAM" id="SSF48452">
    <property type="entry name" value="TPR-like"/>
    <property type="match status" value="1"/>
</dbReference>
<protein>
    <recommendedName>
        <fullName evidence="5">Tetratricopeptide repeat protein</fullName>
    </recommendedName>
</protein>
<reference evidence="4" key="1">
    <citation type="journal article" date="2019" name="Int. J. Syst. Evol. Microbiol.">
        <title>The Global Catalogue of Microorganisms (GCM) 10K type strain sequencing project: providing services to taxonomists for standard genome sequencing and annotation.</title>
        <authorList>
            <consortium name="The Broad Institute Genomics Platform"/>
            <consortium name="The Broad Institute Genome Sequencing Center for Infectious Disease"/>
            <person name="Wu L."/>
            <person name="Ma J."/>
        </authorList>
    </citation>
    <scope>NUCLEOTIDE SEQUENCE [LARGE SCALE GENOMIC DNA]</scope>
    <source>
        <strain evidence="4">CGMCC 4.7283</strain>
    </source>
</reference>
<keyword evidence="2" id="KW-0732">Signal</keyword>
<evidence type="ECO:0008006" key="5">
    <source>
        <dbReference type="Google" id="ProtNLM"/>
    </source>
</evidence>
<dbReference type="InterPro" id="IPR011990">
    <property type="entry name" value="TPR-like_helical_dom_sf"/>
</dbReference>
<evidence type="ECO:0000313" key="3">
    <source>
        <dbReference type="EMBL" id="MFC4670028.1"/>
    </source>
</evidence>